<reference evidence="1 2" key="1">
    <citation type="journal article" date="2015" name="Fungal Genet. Biol.">
        <title>Evolution of novel wood decay mechanisms in Agaricales revealed by the genome sequences of Fistulina hepatica and Cylindrobasidium torrendii.</title>
        <authorList>
            <person name="Floudas D."/>
            <person name="Held B.W."/>
            <person name="Riley R."/>
            <person name="Nagy L.G."/>
            <person name="Koehler G."/>
            <person name="Ransdell A.S."/>
            <person name="Younus H."/>
            <person name="Chow J."/>
            <person name="Chiniquy J."/>
            <person name="Lipzen A."/>
            <person name="Tritt A."/>
            <person name="Sun H."/>
            <person name="Haridas S."/>
            <person name="LaButti K."/>
            <person name="Ohm R.A."/>
            <person name="Kues U."/>
            <person name="Blanchette R.A."/>
            <person name="Grigoriev I.V."/>
            <person name="Minto R.E."/>
            <person name="Hibbett D.S."/>
        </authorList>
    </citation>
    <scope>NUCLEOTIDE SEQUENCE [LARGE SCALE GENOMIC DNA]</scope>
    <source>
        <strain evidence="1 2">FP15055 ss-10</strain>
    </source>
</reference>
<proteinExistence type="predicted"/>
<dbReference type="Proteomes" id="UP000054007">
    <property type="component" value="Unassembled WGS sequence"/>
</dbReference>
<organism evidence="1 2">
    <name type="scientific">Cylindrobasidium torrendii FP15055 ss-10</name>
    <dbReference type="NCBI Taxonomy" id="1314674"/>
    <lineage>
        <taxon>Eukaryota</taxon>
        <taxon>Fungi</taxon>
        <taxon>Dikarya</taxon>
        <taxon>Basidiomycota</taxon>
        <taxon>Agaricomycotina</taxon>
        <taxon>Agaricomycetes</taxon>
        <taxon>Agaricomycetidae</taxon>
        <taxon>Agaricales</taxon>
        <taxon>Marasmiineae</taxon>
        <taxon>Physalacriaceae</taxon>
        <taxon>Cylindrobasidium</taxon>
    </lineage>
</organism>
<accession>A0A0D7BNW9</accession>
<sequence>MSVKSKAETIVSFELFSQLPVDLARYVVQLAIEIDPSCSKDLLEVSRAVRDWSERMIYRNVAVRCEGDAMRVLNIARSPTRAPHLLAQTVQILTVSHSVTWEQDDCDPESLLKACAGAFAVAFWSADKIHDSWGGMHNLTHMSITVGCLRNPLFPESLTHLALVEFSDPVSDVVAQCCSILKHIGPQCPRFVHFRLEASFRTTSASDFGKYTESILDVLPDTCCYCTVDISGLGDTDAEEDSEEEEETGGSDAACWRRAMRSTIEDINDARLLLMHSCMEDCNRSKILLGLEDIVHHVVSLLLLEEWGDNWHSRMNLWTQAEELVNARASSKDLDRT</sequence>
<name>A0A0D7BNW9_9AGAR</name>
<keyword evidence="2" id="KW-1185">Reference proteome</keyword>
<evidence type="ECO:0000313" key="2">
    <source>
        <dbReference type="Proteomes" id="UP000054007"/>
    </source>
</evidence>
<gene>
    <name evidence="1" type="ORF">CYLTODRAFT_440972</name>
</gene>
<protein>
    <submittedName>
        <fullName evidence="1">Uncharacterized protein</fullName>
    </submittedName>
</protein>
<evidence type="ECO:0000313" key="1">
    <source>
        <dbReference type="EMBL" id="KIY71884.1"/>
    </source>
</evidence>
<dbReference type="AlphaFoldDB" id="A0A0D7BNW9"/>
<dbReference type="EMBL" id="KN880449">
    <property type="protein sequence ID" value="KIY71884.1"/>
    <property type="molecule type" value="Genomic_DNA"/>
</dbReference>